<evidence type="ECO:0000313" key="3">
    <source>
        <dbReference type="Proteomes" id="UP000237347"/>
    </source>
</evidence>
<proteinExistence type="predicted"/>
<name>A0AAW0LVM5_QUESU</name>
<dbReference type="EMBL" id="PKMF04000046">
    <property type="protein sequence ID" value="KAK7855355.1"/>
    <property type="molecule type" value="Genomic_DNA"/>
</dbReference>
<feature type="region of interest" description="Disordered" evidence="1">
    <location>
        <begin position="81"/>
        <end position="109"/>
    </location>
</feature>
<protein>
    <submittedName>
        <fullName evidence="2">Uncharacterized protein</fullName>
    </submittedName>
</protein>
<evidence type="ECO:0000256" key="1">
    <source>
        <dbReference type="SAM" id="MobiDB-lite"/>
    </source>
</evidence>
<keyword evidence="3" id="KW-1185">Reference proteome</keyword>
<comment type="caution">
    <text evidence="2">The sequence shown here is derived from an EMBL/GenBank/DDBJ whole genome shotgun (WGS) entry which is preliminary data.</text>
</comment>
<accession>A0AAW0LVM5</accession>
<reference evidence="2 3" key="1">
    <citation type="journal article" date="2018" name="Sci. Data">
        <title>The draft genome sequence of cork oak.</title>
        <authorList>
            <person name="Ramos A.M."/>
            <person name="Usie A."/>
            <person name="Barbosa P."/>
            <person name="Barros P.M."/>
            <person name="Capote T."/>
            <person name="Chaves I."/>
            <person name="Simoes F."/>
            <person name="Abreu I."/>
            <person name="Carrasquinho I."/>
            <person name="Faro C."/>
            <person name="Guimaraes J.B."/>
            <person name="Mendonca D."/>
            <person name="Nobrega F."/>
            <person name="Rodrigues L."/>
            <person name="Saibo N.J.M."/>
            <person name="Varela M.C."/>
            <person name="Egas C."/>
            <person name="Matos J."/>
            <person name="Miguel C.M."/>
            <person name="Oliveira M.M."/>
            <person name="Ricardo C.P."/>
            <person name="Goncalves S."/>
        </authorList>
    </citation>
    <scope>NUCLEOTIDE SEQUENCE [LARGE SCALE GENOMIC DNA]</scope>
    <source>
        <strain evidence="3">cv. HL8</strain>
    </source>
</reference>
<gene>
    <name evidence="2" type="ORF">CFP56_028326</name>
</gene>
<dbReference type="AlphaFoldDB" id="A0AAW0LVM5"/>
<sequence>MVDDIAIGLDNMKLTSDEEDVIPISDEGRLEALESCSLSLIRKFLTWHDVKHCASHFAIIQKGGEINYQYGDSLYAMGGHPRSFSPRNTGASAGAAREQRFEESTSNNPREMVSLAAGLENTNPSRAVEIDSVILGAAPIFHEVDNVEKESHAYVQHKDSSGQIPDLALQNNMVEQSTRLESFDVAMGGLVDERPCLGRRAVNPEPISFLDSDSDYVSSRPGLEVFGTRYYRHARHPSPEGFAEVCPCSPCVLSI</sequence>
<organism evidence="2 3">
    <name type="scientific">Quercus suber</name>
    <name type="common">Cork oak</name>
    <dbReference type="NCBI Taxonomy" id="58331"/>
    <lineage>
        <taxon>Eukaryota</taxon>
        <taxon>Viridiplantae</taxon>
        <taxon>Streptophyta</taxon>
        <taxon>Embryophyta</taxon>
        <taxon>Tracheophyta</taxon>
        <taxon>Spermatophyta</taxon>
        <taxon>Magnoliopsida</taxon>
        <taxon>eudicotyledons</taxon>
        <taxon>Gunneridae</taxon>
        <taxon>Pentapetalae</taxon>
        <taxon>rosids</taxon>
        <taxon>fabids</taxon>
        <taxon>Fagales</taxon>
        <taxon>Fagaceae</taxon>
        <taxon>Quercus</taxon>
    </lineage>
</organism>
<dbReference type="Proteomes" id="UP000237347">
    <property type="component" value="Unassembled WGS sequence"/>
</dbReference>
<evidence type="ECO:0000313" key="2">
    <source>
        <dbReference type="EMBL" id="KAK7855355.1"/>
    </source>
</evidence>